<feature type="domain" description="Alcohol dehydrogenase-like N-terminal" evidence="6">
    <location>
        <begin position="50"/>
        <end position="108"/>
    </location>
</feature>
<organism evidence="7">
    <name type="scientific">uncultured Truepera sp</name>
    <dbReference type="NCBI Taxonomy" id="543023"/>
    <lineage>
        <taxon>Bacteria</taxon>
        <taxon>Thermotogati</taxon>
        <taxon>Deinococcota</taxon>
        <taxon>Deinococci</taxon>
        <taxon>Trueperales</taxon>
        <taxon>Trueperaceae</taxon>
        <taxon>Truepera</taxon>
        <taxon>environmental samples</taxon>
    </lineage>
</organism>
<keyword evidence="5" id="KW-0560">Oxidoreductase</keyword>
<dbReference type="InterPro" id="IPR036291">
    <property type="entry name" value="NAD(P)-bd_dom_sf"/>
</dbReference>
<keyword evidence="4" id="KW-0862">Zinc</keyword>
<proteinExistence type="inferred from homology"/>
<dbReference type="PANTHER" id="PTHR43350:SF19">
    <property type="entry name" value="D-GULOSIDE 3-DEHYDROGENASE"/>
    <property type="match status" value="1"/>
</dbReference>
<dbReference type="PANTHER" id="PTHR43350">
    <property type="entry name" value="NAD-DEPENDENT ALCOHOL DEHYDROGENASE"/>
    <property type="match status" value="1"/>
</dbReference>
<dbReference type="GO" id="GO:0046872">
    <property type="term" value="F:metal ion binding"/>
    <property type="evidence" value="ECO:0007669"/>
    <property type="project" value="UniProtKB-KW"/>
</dbReference>
<keyword evidence="3" id="KW-0479">Metal-binding</keyword>
<evidence type="ECO:0000313" key="7">
    <source>
        <dbReference type="EMBL" id="CAA9565846.1"/>
    </source>
</evidence>
<evidence type="ECO:0000256" key="4">
    <source>
        <dbReference type="ARBA" id="ARBA00022833"/>
    </source>
</evidence>
<dbReference type="SUPFAM" id="SSF51735">
    <property type="entry name" value="NAD(P)-binding Rossmann-fold domains"/>
    <property type="match status" value="1"/>
</dbReference>
<dbReference type="CDD" id="cd08255">
    <property type="entry name" value="2-desacetyl-2-hydroxyethyl_bacteriochlorophyllide_like"/>
    <property type="match status" value="1"/>
</dbReference>
<protein>
    <recommendedName>
        <fullName evidence="6">Alcohol dehydrogenase-like N-terminal domain-containing protein</fullName>
    </recommendedName>
</protein>
<dbReference type="Gene3D" id="3.90.180.10">
    <property type="entry name" value="Medium-chain alcohol dehydrogenases, catalytic domain"/>
    <property type="match status" value="2"/>
</dbReference>
<sequence>MGEGRLKETGQADSLLLYAPKDLRWLRADLTPPGSGEVWLSTLAGAVSVGTELALYRSDARGAEAHPYPLMTGYESLGRVVAVGEGVTAVEVGTRVVATYGHRTGACVPAKNLMLVPDDVPDEIALLAVLSNDASRGVGKLRLNRGDPVLITGAGTIGLLALHRLRWLGFTKVDVVEPLAPRRTLALSLGARSVFLPEALPEPTYTAGVECSSAQAAFALLQRHLRPEGQVCVLADGNIEPLTLTPEFHRRELSVVASSDGEDYPGHARAFFDRWRETKAPLDKLFTRRIAAADLPEVFGEMLESPPVKVFVSYP</sequence>
<dbReference type="EMBL" id="CADCWP010000075">
    <property type="protein sequence ID" value="CAA9565846.1"/>
    <property type="molecule type" value="Genomic_DNA"/>
</dbReference>
<evidence type="ECO:0000256" key="5">
    <source>
        <dbReference type="ARBA" id="ARBA00023002"/>
    </source>
</evidence>
<evidence type="ECO:0000256" key="2">
    <source>
        <dbReference type="ARBA" id="ARBA00008072"/>
    </source>
</evidence>
<gene>
    <name evidence="7" type="ORF">AVDCRST_MAG86-1049</name>
</gene>
<dbReference type="Pfam" id="PF08240">
    <property type="entry name" value="ADH_N"/>
    <property type="match status" value="1"/>
</dbReference>
<name>A0A6J4V1J0_9DEIN</name>
<dbReference type="Gene3D" id="3.40.50.720">
    <property type="entry name" value="NAD(P)-binding Rossmann-like Domain"/>
    <property type="match status" value="1"/>
</dbReference>
<dbReference type="InterPro" id="IPR013154">
    <property type="entry name" value="ADH-like_N"/>
</dbReference>
<dbReference type="AlphaFoldDB" id="A0A6J4V1J0"/>
<accession>A0A6J4V1J0</accession>
<evidence type="ECO:0000259" key="6">
    <source>
        <dbReference type="Pfam" id="PF08240"/>
    </source>
</evidence>
<comment type="cofactor">
    <cofactor evidence="1">
        <name>Zn(2+)</name>
        <dbReference type="ChEBI" id="CHEBI:29105"/>
    </cofactor>
</comment>
<evidence type="ECO:0000256" key="3">
    <source>
        <dbReference type="ARBA" id="ARBA00022723"/>
    </source>
</evidence>
<dbReference type="InterPro" id="IPR011032">
    <property type="entry name" value="GroES-like_sf"/>
</dbReference>
<dbReference type="SUPFAM" id="SSF50129">
    <property type="entry name" value="GroES-like"/>
    <property type="match status" value="1"/>
</dbReference>
<reference evidence="7" key="1">
    <citation type="submission" date="2020-02" db="EMBL/GenBank/DDBJ databases">
        <authorList>
            <person name="Meier V. D."/>
        </authorList>
    </citation>
    <scope>NUCLEOTIDE SEQUENCE</scope>
    <source>
        <strain evidence="7">AVDCRST_MAG86</strain>
    </source>
</reference>
<comment type="similarity">
    <text evidence="2">Belongs to the zinc-containing alcohol dehydrogenase family.</text>
</comment>
<dbReference type="GO" id="GO:0016491">
    <property type="term" value="F:oxidoreductase activity"/>
    <property type="evidence" value="ECO:0007669"/>
    <property type="project" value="UniProtKB-KW"/>
</dbReference>
<evidence type="ECO:0000256" key="1">
    <source>
        <dbReference type="ARBA" id="ARBA00001947"/>
    </source>
</evidence>